<feature type="transmembrane region" description="Helical" evidence="2">
    <location>
        <begin position="94"/>
        <end position="114"/>
    </location>
</feature>
<feature type="transmembrane region" description="Helical" evidence="2">
    <location>
        <begin position="284"/>
        <end position="305"/>
    </location>
</feature>
<feature type="transmembrane region" description="Helical" evidence="2">
    <location>
        <begin position="607"/>
        <end position="626"/>
    </location>
</feature>
<name>A0A4S9SRS9_AURPU</name>
<feature type="compositionally biased region" description="Low complexity" evidence="1">
    <location>
        <begin position="657"/>
        <end position="673"/>
    </location>
</feature>
<dbReference type="EMBL" id="QZBM01000446">
    <property type="protein sequence ID" value="THZ14048.1"/>
    <property type="molecule type" value="Genomic_DNA"/>
</dbReference>
<feature type="region of interest" description="Disordered" evidence="1">
    <location>
        <begin position="657"/>
        <end position="715"/>
    </location>
</feature>
<proteinExistence type="predicted"/>
<gene>
    <name evidence="3" type="ORF">D6C91_07530</name>
</gene>
<feature type="compositionally biased region" description="Basic and acidic residues" evidence="1">
    <location>
        <begin position="43"/>
        <end position="69"/>
    </location>
</feature>
<keyword evidence="2" id="KW-0812">Transmembrane</keyword>
<feature type="compositionally biased region" description="Polar residues" evidence="1">
    <location>
        <begin position="767"/>
        <end position="782"/>
    </location>
</feature>
<organism evidence="3 4">
    <name type="scientific">Aureobasidium pullulans</name>
    <name type="common">Black yeast</name>
    <name type="synonym">Pullularia pullulans</name>
    <dbReference type="NCBI Taxonomy" id="5580"/>
    <lineage>
        <taxon>Eukaryota</taxon>
        <taxon>Fungi</taxon>
        <taxon>Dikarya</taxon>
        <taxon>Ascomycota</taxon>
        <taxon>Pezizomycotina</taxon>
        <taxon>Dothideomycetes</taxon>
        <taxon>Dothideomycetidae</taxon>
        <taxon>Dothideales</taxon>
        <taxon>Saccotheciaceae</taxon>
        <taxon>Aureobasidium</taxon>
    </lineage>
</organism>
<feature type="compositionally biased region" description="Polar residues" evidence="1">
    <location>
        <begin position="729"/>
        <end position="741"/>
    </location>
</feature>
<feature type="region of interest" description="Disordered" evidence="1">
    <location>
        <begin position="759"/>
        <end position="800"/>
    </location>
</feature>
<feature type="region of interest" description="Disordered" evidence="1">
    <location>
        <begin position="25"/>
        <end position="69"/>
    </location>
</feature>
<evidence type="ECO:0000256" key="2">
    <source>
        <dbReference type="SAM" id="Phobius"/>
    </source>
</evidence>
<feature type="transmembrane region" description="Helical" evidence="2">
    <location>
        <begin position="518"/>
        <end position="538"/>
    </location>
</feature>
<evidence type="ECO:0000256" key="1">
    <source>
        <dbReference type="SAM" id="MobiDB-lite"/>
    </source>
</evidence>
<dbReference type="AlphaFoldDB" id="A0A4S9SRS9"/>
<evidence type="ECO:0000313" key="3">
    <source>
        <dbReference type="EMBL" id="THZ14048.1"/>
    </source>
</evidence>
<evidence type="ECO:0000313" key="4">
    <source>
        <dbReference type="Proteomes" id="UP000308005"/>
    </source>
</evidence>
<protein>
    <submittedName>
        <fullName evidence="3">Uncharacterized protein</fullName>
    </submittedName>
</protein>
<keyword evidence="2" id="KW-0472">Membrane</keyword>
<feature type="transmembrane region" description="Helical" evidence="2">
    <location>
        <begin position="489"/>
        <end position="506"/>
    </location>
</feature>
<dbReference type="Proteomes" id="UP000308005">
    <property type="component" value="Unassembled WGS sequence"/>
</dbReference>
<feature type="transmembrane region" description="Helical" evidence="2">
    <location>
        <begin position="186"/>
        <end position="207"/>
    </location>
</feature>
<feature type="transmembrane region" description="Helical" evidence="2">
    <location>
        <begin position="422"/>
        <end position="439"/>
    </location>
</feature>
<sequence>MRPRKFTLIHSTFLDFVDQLLQGSSEKDDMQPLPPGETAQSQEHSREHTQDHLQRPHQDVREESPQNTHLDQELRENLPVVPVVPLTPAALTHLAWLAYFISIILPVLWFTTSYLASATIFANVSLPLVNGTALNTTLGFFHHEPSLEHTFTNRQVNAISAALFAPNVVFAFLFIPVSMASDNTNAFLWAFFGNLLTITASILFLCIRTPVSVLVSRNIMALGETMVLPQGLRFAASLTTGNTEKPHSAGMRTLATRLYSVSNIELNIVGVIAGGVLLTQHPNIGYIICTALSCLSLVCLVVYGLTNQLENAAWSPFFNVLEPMVPISAEEEAFRLRIRTAGPTIAQWQALRRGEFQTTLLGLFAPGILDRFSVIKFDYAAALLAGLSISLFAMALGPIAFAGVGLLGQDTPLPLHFQSLSAFAYFGAVCAGACGLRVIQFNNHPRTRELVRVPHAGDDSPAVYYRENSLVPPTLFSQPTAVTIPHNHLAVLNMLSATISLLIASFKEIPLSTPGLTFLLSIRSLNVFGNFSFVVWLISNRLQTLVGLSTALLDGVLQLSLELSLTLSKVMDKSIASAAGPTPIFDLITTFFVSIPRLDVIDSTQRAFGIIMCLQLLATAVVFTGLRLPAEAGSEIQIEDQQGSQGTQDVHGVQGVQDAQGAQSAQGAQNSQDTSQGVQDAQDSQNTSQGTQNAQSAAQGTIQQVTQQGTQQGAQSDMRIRVLEPQVGDLQQQQPRGQLSTALAPDPIVDTSNRSAIAHELIPVTPKTAQGLTRQGESPQSTREQHSTPGGGSAVNPREF</sequence>
<feature type="transmembrane region" description="Helical" evidence="2">
    <location>
        <begin position="258"/>
        <end position="278"/>
    </location>
</feature>
<feature type="compositionally biased region" description="Low complexity" evidence="1">
    <location>
        <begin position="697"/>
        <end position="715"/>
    </location>
</feature>
<comment type="caution">
    <text evidence="3">The sequence shown here is derived from an EMBL/GenBank/DDBJ whole genome shotgun (WGS) entry which is preliminary data.</text>
</comment>
<feature type="transmembrane region" description="Helical" evidence="2">
    <location>
        <begin position="161"/>
        <end position="180"/>
    </location>
</feature>
<keyword evidence="2" id="KW-1133">Transmembrane helix</keyword>
<accession>A0A4S9SRS9</accession>
<feature type="transmembrane region" description="Helical" evidence="2">
    <location>
        <begin position="379"/>
        <end position="402"/>
    </location>
</feature>
<reference evidence="3 4" key="1">
    <citation type="submission" date="2018-10" db="EMBL/GenBank/DDBJ databases">
        <title>Fifty Aureobasidium pullulans genomes reveal a recombining polyextremotolerant generalist.</title>
        <authorList>
            <person name="Gostincar C."/>
            <person name="Turk M."/>
            <person name="Zajc J."/>
            <person name="Gunde-Cimerman N."/>
        </authorList>
    </citation>
    <scope>NUCLEOTIDE SEQUENCE [LARGE SCALE GENOMIC DNA]</scope>
    <source>
        <strain evidence="3 4">EXF-3863</strain>
    </source>
</reference>
<feature type="compositionally biased region" description="Polar residues" evidence="1">
    <location>
        <begin position="674"/>
        <end position="696"/>
    </location>
</feature>
<feature type="region of interest" description="Disordered" evidence="1">
    <location>
        <begin position="728"/>
        <end position="747"/>
    </location>
</feature>